<dbReference type="GO" id="GO:0019748">
    <property type="term" value="P:secondary metabolic process"/>
    <property type="evidence" value="ECO:0007669"/>
    <property type="project" value="TreeGrafter"/>
</dbReference>
<evidence type="ECO:0000313" key="4">
    <source>
        <dbReference type="Proteomes" id="UP000001933"/>
    </source>
</evidence>
<accession>Q2LVJ2</accession>
<dbReference type="GO" id="GO:0016787">
    <property type="term" value="F:hydrolase activity"/>
    <property type="evidence" value="ECO:0007669"/>
    <property type="project" value="UniProtKB-KW"/>
</dbReference>
<evidence type="ECO:0000259" key="2">
    <source>
        <dbReference type="Pfam" id="PF04909"/>
    </source>
</evidence>
<dbReference type="HOGENOM" id="CLU_044590_0_1_7"/>
<evidence type="ECO:0000313" key="3">
    <source>
        <dbReference type="EMBL" id="ABC78103.1"/>
    </source>
</evidence>
<dbReference type="Gene3D" id="3.20.20.140">
    <property type="entry name" value="Metal-dependent hydrolases"/>
    <property type="match status" value="1"/>
</dbReference>
<feature type="domain" description="Amidohydrolase-related" evidence="2">
    <location>
        <begin position="89"/>
        <end position="263"/>
    </location>
</feature>
<dbReference type="PANTHER" id="PTHR21240">
    <property type="entry name" value="2-AMINO-3-CARBOXYLMUCONATE-6-SEMIALDEHYDE DECARBOXYLASE"/>
    <property type="match status" value="1"/>
</dbReference>
<dbReference type="STRING" id="56780.SYN_01545"/>
<dbReference type="KEGG" id="sat:SYN_01545"/>
<dbReference type="Proteomes" id="UP000001933">
    <property type="component" value="Chromosome"/>
</dbReference>
<name>Q2LVJ2_SYNAS</name>
<dbReference type="CDD" id="cd01292">
    <property type="entry name" value="metallo-dependent_hydrolases"/>
    <property type="match status" value="1"/>
</dbReference>
<keyword evidence="1" id="KW-0456">Lyase</keyword>
<dbReference type="GO" id="GO:0016831">
    <property type="term" value="F:carboxy-lyase activity"/>
    <property type="evidence" value="ECO:0007669"/>
    <property type="project" value="InterPro"/>
</dbReference>
<reference evidence="3 4" key="1">
    <citation type="journal article" date="2007" name="Proc. Natl. Acad. Sci. U.S.A.">
        <title>The genome of Syntrophus aciditrophicus: life at the thermodynamic limit of microbial growth.</title>
        <authorList>
            <person name="McInerney M.J."/>
            <person name="Rohlin L."/>
            <person name="Mouttaki H."/>
            <person name="Kim U."/>
            <person name="Krupp R.S."/>
            <person name="Rios-Hernandez L."/>
            <person name="Sieber J."/>
            <person name="Struchtemeyer C.G."/>
            <person name="Bhattacharyya A."/>
            <person name="Campbell J.W."/>
            <person name="Gunsalus R.P."/>
        </authorList>
    </citation>
    <scope>NUCLEOTIDE SEQUENCE [LARGE SCALE GENOMIC DNA]</scope>
    <source>
        <strain evidence="3 4">SB</strain>
    </source>
</reference>
<dbReference type="AlphaFoldDB" id="Q2LVJ2"/>
<dbReference type="InterPro" id="IPR032466">
    <property type="entry name" value="Metal_Hydrolase"/>
</dbReference>
<evidence type="ECO:0000256" key="1">
    <source>
        <dbReference type="ARBA" id="ARBA00023239"/>
    </source>
</evidence>
<dbReference type="GO" id="GO:0005737">
    <property type="term" value="C:cytoplasm"/>
    <property type="evidence" value="ECO:0007669"/>
    <property type="project" value="TreeGrafter"/>
</dbReference>
<dbReference type="PANTHER" id="PTHR21240:SF28">
    <property type="entry name" value="ISO-OROTATE DECARBOXYLASE (EUROFUNG)"/>
    <property type="match status" value="1"/>
</dbReference>
<sequence length="265" mass="29946">MKIDFHTHIYPDHVAVRTIAAVRQRAGIEAHTDGTLKGLKRSMTAAGIDISVVAAVATRPEQVSSIHCWLGGIRQPGIETMATTHPSNPLKSEQIKSLKRRGFKGFKLHPDYQHFFVDDFRMYPFYEAAAAEGMFILFHAGMDRGLPYPVHATPKRLAAVHEAVPRLCMIAAHLGGEEAYEETVAHLLGKDLYLDTSFVLRKMPRLFLERIFREHPPDKLLFASDSPWTDQREELNFLLQLPFLSVQDQEKICFSNAARLLGREA</sequence>
<dbReference type="InParanoid" id="Q2LVJ2"/>
<gene>
    <name evidence="3" type="ORF">SYN_01545</name>
</gene>
<keyword evidence="4" id="KW-1185">Reference proteome</keyword>
<dbReference type="SUPFAM" id="SSF51556">
    <property type="entry name" value="Metallo-dependent hydrolases"/>
    <property type="match status" value="1"/>
</dbReference>
<dbReference type="DNASU" id="3884082"/>
<proteinExistence type="predicted"/>
<dbReference type="OrthoDB" id="1407586at2"/>
<dbReference type="InterPro" id="IPR032465">
    <property type="entry name" value="ACMSD"/>
</dbReference>
<dbReference type="EMBL" id="CP000252">
    <property type="protein sequence ID" value="ABC78103.1"/>
    <property type="molecule type" value="Genomic_DNA"/>
</dbReference>
<keyword evidence="3" id="KW-0378">Hydrolase</keyword>
<dbReference type="InterPro" id="IPR006680">
    <property type="entry name" value="Amidohydro-rel"/>
</dbReference>
<organism evidence="3 4">
    <name type="scientific">Syntrophus aciditrophicus (strain SB)</name>
    <dbReference type="NCBI Taxonomy" id="56780"/>
    <lineage>
        <taxon>Bacteria</taxon>
        <taxon>Pseudomonadati</taxon>
        <taxon>Thermodesulfobacteriota</taxon>
        <taxon>Syntrophia</taxon>
        <taxon>Syntrophales</taxon>
        <taxon>Syntrophaceae</taxon>
        <taxon>Syntrophus</taxon>
    </lineage>
</organism>
<dbReference type="eggNOG" id="COG2159">
    <property type="taxonomic scope" value="Bacteria"/>
</dbReference>
<dbReference type="Pfam" id="PF04909">
    <property type="entry name" value="Amidohydro_2"/>
    <property type="match status" value="1"/>
</dbReference>
<dbReference type="RefSeq" id="WP_011418123.1">
    <property type="nucleotide sequence ID" value="NC_007759.1"/>
</dbReference>
<protein>
    <submittedName>
        <fullName evidence="3">Metal-dependent hydrolase of the TIM-barrel fold</fullName>
    </submittedName>
</protein>